<evidence type="ECO:0000256" key="11">
    <source>
        <dbReference type="ARBA" id="ARBA00023163"/>
    </source>
</evidence>
<dbReference type="GO" id="GO:0000428">
    <property type="term" value="C:DNA-directed RNA polymerase complex"/>
    <property type="evidence" value="ECO:0007669"/>
    <property type="project" value="UniProtKB-KW"/>
</dbReference>
<dbReference type="KEGG" id="euz:DVS28_b0318"/>
<dbReference type="InterPro" id="IPR030846">
    <property type="entry name" value="DnaG_bac"/>
</dbReference>
<comment type="function">
    <text evidence="12 13">RNA polymerase that catalyzes the synthesis of short RNA molecules used as primers for DNA polymerase during DNA replication.</text>
</comment>
<sequence length="596" mass="63058">MAHIANIDQLKDHADLVAVASRYTRLKKQGSRFVGRCPFHDEKSASFSVGGPGGSNVFHCFGCGVGGDAIKFVQDIEGLSFIEAVERLAALSGFTLSYEQQSGEERKRAGLRSRIASANAELAALYQELLRSDVDGARKAREYLADRGFTAGTLEVFGVGWTHEAPDTARRHLHGKGFDDELLLAAGIIRRLDSGRITDAFRNRIMFPIADSTGTRIIAFAGRALELDDGFGGKVPKYVNTAETELYKKTEVLYGFGLARKSIAKADEAIVVEGYTDVMACHQAGFHTVVAACGTAIGSGHMRQLGRVADTVTVMADGDEAGRKAAVRAWDAAQGHGIGVRVALLPEGRDPADLAAEGAAAVMDVLGRAVDGFEHAVAVEIDGVAADDARGRAKRLHAAVGVLGRVGDVIERIAAVDTVAAVTGFEADAVRRAAQEDGVDLTAAPSAGQQPTGAGQVADARRKRIEAHVLWVALNQPELFAGRFETVVADDFLADAARQVFTAVMAAGGPGAGIDRILNAAADDEVRSVIGRVALSTPPSPCDERSVARLVEALTAARARRDSHEVKRQLAAMKDDPEAATALLAEQQRLLGRPAQ</sequence>
<dbReference type="GO" id="GO:0003677">
    <property type="term" value="F:DNA binding"/>
    <property type="evidence" value="ECO:0007669"/>
    <property type="project" value="UniProtKB-KW"/>
</dbReference>
<keyword evidence="5 12" id="KW-0235">DNA replication</keyword>
<keyword evidence="2 12" id="KW-0639">Primosome</keyword>
<keyword evidence="1 12" id="KW-0240">DNA-directed RNA polymerase</keyword>
<keyword evidence="8 13" id="KW-0862">Zinc</keyword>
<comment type="similarity">
    <text evidence="12 13">Belongs to the DnaG primase family.</text>
</comment>
<dbReference type="GO" id="GO:1990077">
    <property type="term" value="C:primosome complex"/>
    <property type="evidence" value="ECO:0007669"/>
    <property type="project" value="UniProtKB-KW"/>
</dbReference>
<dbReference type="PANTHER" id="PTHR30313:SF2">
    <property type="entry name" value="DNA PRIMASE"/>
    <property type="match status" value="1"/>
</dbReference>
<reference evidence="16 17" key="1">
    <citation type="submission" date="2018-09" db="EMBL/GenBank/DDBJ databases">
        <title>Complete genome sequence of Euzebya sp. DY32-46 isolated from seawater of Pacific Ocean.</title>
        <authorList>
            <person name="Xu L."/>
            <person name="Wu Y.-H."/>
            <person name="Xu X.-W."/>
        </authorList>
    </citation>
    <scope>NUCLEOTIDE SEQUENCE [LARGE SCALE GENOMIC DNA]</scope>
    <source>
        <strain evidence="16 17">DY32-46</strain>
        <plasmid evidence="17">pedy32-46i</plasmid>
    </source>
</reference>
<dbReference type="SUPFAM" id="SSF56731">
    <property type="entry name" value="DNA primase core"/>
    <property type="match status" value="1"/>
</dbReference>
<dbReference type="Gene3D" id="3.90.980.10">
    <property type="entry name" value="DNA primase, catalytic core, N-terminal domain"/>
    <property type="match status" value="1"/>
</dbReference>
<evidence type="ECO:0000256" key="6">
    <source>
        <dbReference type="ARBA" id="ARBA00022723"/>
    </source>
</evidence>
<dbReference type="RefSeq" id="WP_164711134.1">
    <property type="nucleotide sequence ID" value="NZ_CP031166.1"/>
</dbReference>
<dbReference type="Gene3D" id="1.10.860.10">
    <property type="entry name" value="DNAb Helicase, Chain A"/>
    <property type="match status" value="1"/>
</dbReference>
<keyword evidence="6 13" id="KW-0479">Metal-binding</keyword>
<dbReference type="SMART" id="SM00400">
    <property type="entry name" value="ZnF_CHCC"/>
    <property type="match status" value="1"/>
</dbReference>
<evidence type="ECO:0000256" key="14">
    <source>
        <dbReference type="PIRSR" id="PIRSR002811-1"/>
    </source>
</evidence>
<name>A0A346Y6J1_9ACTN</name>
<dbReference type="InterPro" id="IPR002694">
    <property type="entry name" value="Znf_CHC2"/>
</dbReference>
<comment type="cofactor">
    <cofactor evidence="13 14">
        <name>Zn(2+)</name>
        <dbReference type="ChEBI" id="CHEBI:29105"/>
    </cofactor>
    <text evidence="13 14">Binds 1 zinc ion per monomer.</text>
</comment>
<evidence type="ECO:0000256" key="13">
    <source>
        <dbReference type="PIRNR" id="PIRNR002811"/>
    </source>
</evidence>
<evidence type="ECO:0000256" key="10">
    <source>
        <dbReference type="ARBA" id="ARBA00023125"/>
    </source>
</evidence>
<dbReference type="InterPro" id="IPR034151">
    <property type="entry name" value="TOPRIM_DnaG_bac"/>
</dbReference>
<gene>
    <name evidence="12" type="primary">dnaG</name>
    <name evidence="16" type="ORF">DVS28_b0318</name>
</gene>
<dbReference type="InterPro" id="IPR037068">
    <property type="entry name" value="DNA_primase_core_N_sf"/>
</dbReference>
<keyword evidence="16" id="KW-0614">Plasmid</keyword>
<dbReference type="SUPFAM" id="SSF57783">
    <property type="entry name" value="Zinc beta-ribbon"/>
    <property type="match status" value="1"/>
</dbReference>
<evidence type="ECO:0000256" key="3">
    <source>
        <dbReference type="ARBA" id="ARBA00022679"/>
    </source>
</evidence>
<dbReference type="SMART" id="SM00493">
    <property type="entry name" value="TOPRIM"/>
    <property type="match status" value="1"/>
</dbReference>
<evidence type="ECO:0000313" key="16">
    <source>
        <dbReference type="EMBL" id="AXV10088.1"/>
    </source>
</evidence>
<keyword evidence="3 12" id="KW-0808">Transferase</keyword>
<dbReference type="Pfam" id="PF08275">
    <property type="entry name" value="DNAG_N"/>
    <property type="match status" value="1"/>
</dbReference>
<dbReference type="PIRSF" id="PIRSF002811">
    <property type="entry name" value="DnaG"/>
    <property type="match status" value="1"/>
</dbReference>
<evidence type="ECO:0000256" key="5">
    <source>
        <dbReference type="ARBA" id="ARBA00022705"/>
    </source>
</evidence>
<keyword evidence="4 12" id="KW-0548">Nucleotidyltransferase</keyword>
<dbReference type="AlphaFoldDB" id="A0A346Y6J1"/>
<keyword evidence="11 12" id="KW-0804">Transcription</keyword>
<dbReference type="GO" id="GO:0006269">
    <property type="term" value="P:DNA replication, synthesis of primer"/>
    <property type="evidence" value="ECO:0007669"/>
    <property type="project" value="UniProtKB-UniRule"/>
</dbReference>
<comment type="catalytic activity">
    <reaction evidence="12">
        <text>ssDNA + n NTP = ssDNA/pppN(pN)n-1 hybrid + (n-1) diphosphate.</text>
        <dbReference type="EC" id="2.7.7.101"/>
    </reaction>
</comment>
<dbReference type="InterPro" id="IPR016136">
    <property type="entry name" value="DNA_helicase_N/primase_C"/>
</dbReference>
<dbReference type="EC" id="2.7.7.101" evidence="12"/>
<evidence type="ECO:0000313" key="17">
    <source>
        <dbReference type="Proteomes" id="UP000264006"/>
    </source>
</evidence>
<dbReference type="PROSITE" id="PS50880">
    <property type="entry name" value="TOPRIM"/>
    <property type="match status" value="1"/>
</dbReference>
<dbReference type="NCBIfam" id="TIGR01391">
    <property type="entry name" value="dnaG"/>
    <property type="match status" value="1"/>
</dbReference>
<evidence type="ECO:0000256" key="2">
    <source>
        <dbReference type="ARBA" id="ARBA00022515"/>
    </source>
</evidence>
<dbReference type="InterPro" id="IPR050219">
    <property type="entry name" value="DnaG_primase"/>
</dbReference>
<evidence type="ECO:0000256" key="7">
    <source>
        <dbReference type="ARBA" id="ARBA00022771"/>
    </source>
</evidence>
<dbReference type="Proteomes" id="UP000264006">
    <property type="component" value="Plasmid pEDY32-46I"/>
</dbReference>
<dbReference type="GO" id="GO:0008270">
    <property type="term" value="F:zinc ion binding"/>
    <property type="evidence" value="ECO:0007669"/>
    <property type="project" value="UniProtKB-KW"/>
</dbReference>
<feature type="zinc finger region" description="CHC2-type" evidence="14">
    <location>
        <begin position="37"/>
        <end position="63"/>
    </location>
</feature>
<dbReference type="Gene3D" id="3.90.580.10">
    <property type="entry name" value="Zinc finger, CHC2-type domain"/>
    <property type="match status" value="1"/>
</dbReference>
<dbReference type="CDD" id="cd03364">
    <property type="entry name" value="TOPRIM_DnaG_primases"/>
    <property type="match status" value="1"/>
</dbReference>
<keyword evidence="10 12" id="KW-0238">DNA-binding</keyword>
<dbReference type="HAMAP" id="MF_00974">
    <property type="entry name" value="DNA_primase_DnaG"/>
    <property type="match status" value="1"/>
</dbReference>
<dbReference type="PANTHER" id="PTHR30313">
    <property type="entry name" value="DNA PRIMASE"/>
    <property type="match status" value="1"/>
</dbReference>
<dbReference type="Pfam" id="PF01807">
    <property type="entry name" value="Zn_ribbon_DnaG"/>
    <property type="match status" value="1"/>
</dbReference>
<dbReference type="InterPro" id="IPR036977">
    <property type="entry name" value="DNA_primase_Znf_CHC2"/>
</dbReference>
<evidence type="ECO:0000256" key="1">
    <source>
        <dbReference type="ARBA" id="ARBA00022478"/>
    </source>
</evidence>
<evidence type="ECO:0000256" key="4">
    <source>
        <dbReference type="ARBA" id="ARBA00022695"/>
    </source>
</evidence>
<evidence type="ECO:0000256" key="12">
    <source>
        <dbReference type="HAMAP-Rule" id="MF_00974"/>
    </source>
</evidence>
<organism evidence="16 17">
    <name type="scientific">Euzebya pacifica</name>
    <dbReference type="NCBI Taxonomy" id="1608957"/>
    <lineage>
        <taxon>Bacteria</taxon>
        <taxon>Bacillati</taxon>
        <taxon>Actinomycetota</taxon>
        <taxon>Nitriliruptoria</taxon>
        <taxon>Euzebyales</taxon>
    </lineage>
</organism>
<feature type="domain" description="Toprim" evidence="15">
    <location>
        <begin position="267"/>
        <end position="348"/>
    </location>
</feature>
<dbReference type="GO" id="GO:0005737">
    <property type="term" value="C:cytoplasm"/>
    <property type="evidence" value="ECO:0007669"/>
    <property type="project" value="TreeGrafter"/>
</dbReference>
<evidence type="ECO:0000256" key="9">
    <source>
        <dbReference type="ARBA" id="ARBA00022842"/>
    </source>
</evidence>
<evidence type="ECO:0000259" key="15">
    <source>
        <dbReference type="PROSITE" id="PS50880"/>
    </source>
</evidence>
<dbReference type="InterPro" id="IPR013264">
    <property type="entry name" value="DNAG_N"/>
</dbReference>
<geneLocation type="plasmid" evidence="17">
    <name>pedy32-46i</name>
</geneLocation>
<dbReference type="InterPro" id="IPR006295">
    <property type="entry name" value="DNA_primase_DnaG"/>
</dbReference>
<dbReference type="EMBL" id="CP031166">
    <property type="protein sequence ID" value="AXV10088.1"/>
    <property type="molecule type" value="Genomic_DNA"/>
</dbReference>
<keyword evidence="9" id="KW-0460">Magnesium</keyword>
<dbReference type="Gene3D" id="3.40.1360.10">
    <property type="match status" value="1"/>
</dbReference>
<proteinExistence type="inferred from homology"/>
<evidence type="ECO:0000256" key="8">
    <source>
        <dbReference type="ARBA" id="ARBA00022833"/>
    </source>
</evidence>
<dbReference type="InterPro" id="IPR006171">
    <property type="entry name" value="TOPRIM_dom"/>
</dbReference>
<comment type="caution">
    <text evidence="12">Lacks conserved residue(s) required for the propagation of feature annotation.</text>
</comment>
<comment type="subunit">
    <text evidence="12">Monomer. Interacts with DnaB.</text>
</comment>
<accession>A0A346Y6J1</accession>
<dbReference type="Pfam" id="PF13155">
    <property type="entry name" value="Toprim_2"/>
    <property type="match status" value="1"/>
</dbReference>
<keyword evidence="7 14" id="KW-0863">Zinc-finger</keyword>
<keyword evidence="17" id="KW-1185">Reference proteome</keyword>
<dbReference type="GO" id="GO:0003899">
    <property type="term" value="F:DNA-directed RNA polymerase activity"/>
    <property type="evidence" value="ECO:0007669"/>
    <property type="project" value="UniProtKB-UniRule"/>
</dbReference>
<protein>
    <recommendedName>
        <fullName evidence="12 13">DNA primase</fullName>
        <ecNumber evidence="12">2.7.7.101</ecNumber>
    </recommendedName>
</protein>